<gene>
    <name evidence="1" type="ORF">IEE83_01655</name>
</gene>
<accession>A0ABR9W6I0</accession>
<evidence type="ECO:0000313" key="1">
    <source>
        <dbReference type="EMBL" id="MBE9460576.1"/>
    </source>
</evidence>
<sequence length="88" mass="10057">MFVVGFVQPDHPKVLVFSNICKNETQLYRSIVSALEELNITLELPITLESIQNFSSEKKPCFIETKNSIKIVFAEKSVLEQAIYTYIS</sequence>
<evidence type="ECO:0000313" key="2">
    <source>
        <dbReference type="Proteomes" id="UP000634134"/>
    </source>
</evidence>
<dbReference type="Proteomes" id="UP000634134">
    <property type="component" value="Unassembled WGS sequence"/>
</dbReference>
<proteinExistence type="predicted"/>
<organism evidence="1 2">
    <name type="scientific">Dyadobacter subterraneus</name>
    <dbReference type="NCBI Taxonomy" id="2773304"/>
    <lineage>
        <taxon>Bacteria</taxon>
        <taxon>Pseudomonadati</taxon>
        <taxon>Bacteroidota</taxon>
        <taxon>Cytophagia</taxon>
        <taxon>Cytophagales</taxon>
        <taxon>Spirosomataceae</taxon>
        <taxon>Dyadobacter</taxon>
    </lineage>
</organism>
<keyword evidence="2" id="KW-1185">Reference proteome</keyword>
<dbReference type="RefSeq" id="WP_194118904.1">
    <property type="nucleotide sequence ID" value="NZ_JACYGY010000001.1"/>
</dbReference>
<reference evidence="2" key="1">
    <citation type="submission" date="2023-07" db="EMBL/GenBank/DDBJ databases">
        <title>Dyadobacter sp. nov 'subterranea' isolated from contaminted grondwater.</title>
        <authorList>
            <person name="Szabo I."/>
            <person name="Al-Omari J."/>
            <person name="Szerdahelyi S.G."/>
            <person name="Rado J."/>
        </authorList>
    </citation>
    <scope>NUCLEOTIDE SEQUENCE [LARGE SCALE GENOMIC DNA]</scope>
    <source>
        <strain evidence="2">UP-52</strain>
    </source>
</reference>
<comment type="caution">
    <text evidence="1">The sequence shown here is derived from an EMBL/GenBank/DDBJ whole genome shotgun (WGS) entry which is preliminary data.</text>
</comment>
<name>A0ABR9W6I0_9BACT</name>
<dbReference type="EMBL" id="JACYGY010000001">
    <property type="protein sequence ID" value="MBE9460576.1"/>
    <property type="molecule type" value="Genomic_DNA"/>
</dbReference>
<protein>
    <submittedName>
        <fullName evidence="1">Uncharacterized protein</fullName>
    </submittedName>
</protein>